<dbReference type="InterPro" id="IPR019539">
    <property type="entry name" value="GalKase_N"/>
</dbReference>
<dbReference type="InterPro" id="IPR014721">
    <property type="entry name" value="Ribsml_uS5_D2-typ_fold_subgr"/>
</dbReference>
<evidence type="ECO:0000259" key="10">
    <source>
        <dbReference type="Pfam" id="PF10509"/>
    </source>
</evidence>
<sequence length="386" mass="43184">MANYSFEALTSVLKSFPAISIESEFRFFSAPARINIIGEHVDYAGGIVLPAAIDFRVSAAVRKNGTDEYRLYSLDFQAYKIARELEYDREHTWANYVLGVVSEAKKRGLSVPGFDLSFGGNIPQGAGLSSSAAVEVVVGYALSELFGWGLSLKEIALLGQAAENKFVGVNCGIMDQLIISVAKKETCISLNTQTLDYEFYPLELRNFEFYLIDSKKKHSLKESGYNERRTEVESATEKIKRLHPELPNLYEAEEKWLETAGLNFLEKKRALHVIGEKKRTNDVIRNLVSGNIPKIGSELFACNDSLSRLFQVTSPETDFIVDWLKSQKVIGARMIGGGFGGCVLVLDFSGRSDSLFSQLNPEYHLKFGHQAEIYHFQISDGVREDR</sequence>
<dbReference type="InterPro" id="IPR020568">
    <property type="entry name" value="Ribosomal_Su5_D2-typ_SF"/>
</dbReference>
<keyword evidence="12" id="KW-1185">Reference proteome</keyword>
<dbReference type="Pfam" id="PF08544">
    <property type="entry name" value="GHMP_kinases_C"/>
    <property type="match status" value="1"/>
</dbReference>
<keyword evidence="4" id="KW-0418">Kinase</keyword>
<dbReference type="InterPro" id="IPR006204">
    <property type="entry name" value="GHMP_kinase_N_dom"/>
</dbReference>
<dbReference type="Proteomes" id="UP000014540">
    <property type="component" value="Unassembled WGS sequence"/>
</dbReference>
<evidence type="ECO:0000256" key="3">
    <source>
        <dbReference type="ARBA" id="ARBA00022741"/>
    </source>
</evidence>
<evidence type="ECO:0000256" key="5">
    <source>
        <dbReference type="ARBA" id="ARBA00022840"/>
    </source>
</evidence>
<reference evidence="11" key="1">
    <citation type="submission" date="2013-04" db="EMBL/GenBank/DDBJ databases">
        <authorList>
            <person name="Harkins D.M."/>
            <person name="Durkin A.S."/>
            <person name="Selengut J.D."/>
            <person name="Sanka R."/>
            <person name="DePew J."/>
            <person name="Purushe J."/>
            <person name="Ahmed A."/>
            <person name="van der Linden H."/>
            <person name="Goris M.G.A."/>
            <person name="Hartskeerl R.A."/>
            <person name="Vinetz J.M."/>
            <person name="Sutton G.G."/>
            <person name="Nelson W.C."/>
            <person name="Fouts D.E."/>
        </authorList>
    </citation>
    <scope>NUCLEOTIDE SEQUENCE [LARGE SCALE GENOMIC DNA]</scope>
    <source>
        <strain evidence="11">BUT 6</strain>
    </source>
</reference>
<gene>
    <name evidence="11" type="primary">galK</name>
    <name evidence="11" type="ORF">LEP1GSC058_2781</name>
</gene>
<dbReference type="AlphaFoldDB" id="S3V1T7"/>
<dbReference type="InterPro" id="IPR006203">
    <property type="entry name" value="GHMP_knse_ATP-bd_CS"/>
</dbReference>
<evidence type="ECO:0000256" key="4">
    <source>
        <dbReference type="ARBA" id="ARBA00022777"/>
    </source>
</evidence>
<dbReference type="InterPro" id="IPR006206">
    <property type="entry name" value="Mevalonate/galactokinase"/>
</dbReference>
<evidence type="ECO:0000256" key="1">
    <source>
        <dbReference type="ARBA" id="ARBA00006566"/>
    </source>
</evidence>
<evidence type="ECO:0000256" key="2">
    <source>
        <dbReference type="ARBA" id="ARBA00022679"/>
    </source>
</evidence>
<evidence type="ECO:0000259" key="8">
    <source>
        <dbReference type="Pfam" id="PF00288"/>
    </source>
</evidence>
<dbReference type="GO" id="GO:0006012">
    <property type="term" value="P:galactose metabolic process"/>
    <property type="evidence" value="ECO:0007669"/>
    <property type="project" value="UniProtKB-UniRule"/>
</dbReference>
<dbReference type="PROSITE" id="PS00627">
    <property type="entry name" value="GHMP_KINASES_ATP"/>
    <property type="match status" value="1"/>
</dbReference>
<protein>
    <recommendedName>
        <fullName evidence="7">Galactokinase</fullName>
        <ecNumber evidence="7">2.7.1.6</ecNumber>
    </recommendedName>
</protein>
<dbReference type="RefSeq" id="WP_016551009.1">
    <property type="nucleotide sequence ID" value="NZ_AKWZ02000010.1"/>
</dbReference>
<dbReference type="SUPFAM" id="SSF55060">
    <property type="entry name" value="GHMP Kinase, C-terminal domain"/>
    <property type="match status" value="1"/>
</dbReference>
<organism evidence="11 12">
    <name type="scientific">Leptospira fainei serovar Hurstbridge str. BUT 6</name>
    <dbReference type="NCBI Taxonomy" id="1193011"/>
    <lineage>
        <taxon>Bacteria</taxon>
        <taxon>Pseudomonadati</taxon>
        <taxon>Spirochaetota</taxon>
        <taxon>Spirochaetia</taxon>
        <taxon>Leptospirales</taxon>
        <taxon>Leptospiraceae</taxon>
        <taxon>Leptospira</taxon>
    </lineage>
</organism>
<proteinExistence type="inferred from homology"/>
<dbReference type="PANTHER" id="PTHR10457:SF7">
    <property type="entry name" value="GALACTOKINASE-RELATED"/>
    <property type="match status" value="1"/>
</dbReference>
<feature type="domain" description="GHMP kinase C-terminal" evidence="9">
    <location>
        <begin position="285"/>
        <end position="346"/>
    </location>
</feature>
<accession>S3V1T7</accession>
<keyword evidence="2 11" id="KW-0808">Transferase</keyword>
<comment type="similarity">
    <text evidence="1">Belongs to the GHMP kinase family. GalK subfamily.</text>
</comment>
<evidence type="ECO:0000313" key="11">
    <source>
        <dbReference type="EMBL" id="EPG74559.1"/>
    </source>
</evidence>
<keyword evidence="6" id="KW-0299">Galactose metabolism</keyword>
<dbReference type="STRING" id="1193011.LEP1GSC058_2781"/>
<evidence type="ECO:0000256" key="6">
    <source>
        <dbReference type="ARBA" id="ARBA00023144"/>
    </source>
</evidence>
<dbReference type="PANTHER" id="PTHR10457">
    <property type="entry name" value="MEVALONATE KINASE/GALACTOKINASE"/>
    <property type="match status" value="1"/>
</dbReference>
<keyword evidence="3" id="KW-0547">Nucleotide-binding</keyword>
<dbReference type="OrthoDB" id="250531at2"/>
<feature type="domain" description="GHMP kinase N-terminal" evidence="8">
    <location>
        <begin position="95"/>
        <end position="179"/>
    </location>
</feature>
<feature type="domain" description="Galactokinase N-terminal" evidence="10">
    <location>
        <begin position="24"/>
        <end position="63"/>
    </location>
</feature>
<name>S3V1T7_9LEPT</name>
<dbReference type="Gene3D" id="3.30.230.10">
    <property type="match status" value="1"/>
</dbReference>
<dbReference type="PIRSF" id="PIRSF000530">
    <property type="entry name" value="Galactokinase"/>
    <property type="match status" value="1"/>
</dbReference>
<dbReference type="SUPFAM" id="SSF54211">
    <property type="entry name" value="Ribosomal protein S5 domain 2-like"/>
    <property type="match status" value="1"/>
</dbReference>
<dbReference type="PRINTS" id="PR00959">
    <property type="entry name" value="MEVGALKINASE"/>
</dbReference>
<evidence type="ECO:0000256" key="7">
    <source>
        <dbReference type="NCBIfam" id="TIGR00131"/>
    </source>
</evidence>
<dbReference type="Pfam" id="PF00288">
    <property type="entry name" value="GHMP_kinases_N"/>
    <property type="match status" value="1"/>
</dbReference>
<comment type="caution">
    <text evidence="11">The sequence shown here is derived from an EMBL/GenBank/DDBJ whole genome shotgun (WGS) entry which is preliminary data.</text>
</comment>
<dbReference type="GO" id="GO:0004335">
    <property type="term" value="F:galactokinase activity"/>
    <property type="evidence" value="ECO:0007669"/>
    <property type="project" value="UniProtKB-UniRule"/>
</dbReference>
<dbReference type="NCBIfam" id="TIGR00131">
    <property type="entry name" value="gal_kin"/>
    <property type="match status" value="1"/>
</dbReference>
<dbReference type="EMBL" id="AKWZ02000010">
    <property type="protein sequence ID" value="EPG74559.1"/>
    <property type="molecule type" value="Genomic_DNA"/>
</dbReference>
<dbReference type="InterPro" id="IPR036554">
    <property type="entry name" value="GHMP_kinase_C_sf"/>
</dbReference>
<evidence type="ECO:0000313" key="12">
    <source>
        <dbReference type="Proteomes" id="UP000014540"/>
    </source>
</evidence>
<keyword evidence="6" id="KW-0119">Carbohydrate metabolism</keyword>
<dbReference type="EC" id="2.7.1.6" evidence="7"/>
<evidence type="ECO:0000259" key="9">
    <source>
        <dbReference type="Pfam" id="PF08544"/>
    </source>
</evidence>
<dbReference type="PRINTS" id="PR00473">
    <property type="entry name" value="GALCTOKINASE"/>
</dbReference>
<dbReference type="InterPro" id="IPR013750">
    <property type="entry name" value="GHMP_kinase_C_dom"/>
</dbReference>
<keyword evidence="5" id="KW-0067">ATP-binding</keyword>
<dbReference type="GO" id="GO:0005524">
    <property type="term" value="F:ATP binding"/>
    <property type="evidence" value="ECO:0007669"/>
    <property type="project" value="UniProtKB-UniRule"/>
</dbReference>
<dbReference type="Pfam" id="PF10509">
    <property type="entry name" value="GalKase_gal_bdg"/>
    <property type="match status" value="1"/>
</dbReference>
<dbReference type="Gene3D" id="3.30.70.890">
    <property type="entry name" value="GHMP kinase, C-terminal domain"/>
    <property type="match status" value="1"/>
</dbReference>
<dbReference type="InterPro" id="IPR000705">
    <property type="entry name" value="Galactokinase"/>
</dbReference>
<dbReference type="GO" id="GO:0005829">
    <property type="term" value="C:cytosol"/>
    <property type="evidence" value="ECO:0007669"/>
    <property type="project" value="TreeGrafter"/>
</dbReference>
<dbReference type="FunFam" id="3.30.230.10:FF:000017">
    <property type="entry name" value="Galactokinase"/>
    <property type="match status" value="1"/>
</dbReference>